<comment type="similarity">
    <text evidence="1">Belongs to the enoyl-CoA hydratase/isomerase family.</text>
</comment>
<proteinExistence type="inferred from homology"/>
<dbReference type="PANTHER" id="PTHR43459">
    <property type="entry name" value="ENOYL-COA HYDRATASE"/>
    <property type="match status" value="1"/>
</dbReference>
<dbReference type="InterPro" id="IPR014748">
    <property type="entry name" value="Enoyl-CoA_hydra_C"/>
</dbReference>
<dbReference type="InterPro" id="IPR029045">
    <property type="entry name" value="ClpP/crotonase-like_dom_sf"/>
</dbReference>
<gene>
    <name evidence="2" type="ORF">M0638_10515</name>
</gene>
<dbReference type="PANTHER" id="PTHR43459:SF1">
    <property type="entry name" value="EG:BACN32G11.4 PROTEIN"/>
    <property type="match status" value="1"/>
</dbReference>
<dbReference type="GO" id="GO:0003824">
    <property type="term" value="F:catalytic activity"/>
    <property type="evidence" value="ECO:0007669"/>
    <property type="project" value="UniProtKB-ARBA"/>
</dbReference>
<reference evidence="2" key="1">
    <citation type="submission" date="2022-04" db="EMBL/GenBank/DDBJ databases">
        <title>Roseomonas acroporae sp. nov., isolated from coral Acropora digitifera.</title>
        <authorList>
            <person name="Sun H."/>
        </authorList>
    </citation>
    <scope>NUCLEOTIDE SEQUENCE</scope>
    <source>
        <strain evidence="2">NAR14</strain>
    </source>
</reference>
<evidence type="ECO:0000256" key="1">
    <source>
        <dbReference type="ARBA" id="ARBA00005254"/>
    </source>
</evidence>
<evidence type="ECO:0000313" key="3">
    <source>
        <dbReference type="Proteomes" id="UP001139516"/>
    </source>
</evidence>
<dbReference type="InterPro" id="IPR001753">
    <property type="entry name" value="Enoyl-CoA_hydra/iso"/>
</dbReference>
<dbReference type="SUPFAM" id="SSF52096">
    <property type="entry name" value="ClpP/crotonase"/>
    <property type="match status" value="1"/>
</dbReference>
<comment type="caution">
    <text evidence="2">The sequence shown here is derived from an EMBL/GenBank/DDBJ whole genome shotgun (WGS) entry which is preliminary data.</text>
</comment>
<sequence length="263" mass="27713">MSESRDEAPTTLAHREDGILELTMSYPRRRNALARELREALVAHLERGMADPDCRAIILTGAGGHFCAGGDISGMSSNSGIETRNRLSWGHDLIKLLVNGDKPVIAAVEGHAAGAGLSVAAACDIVVASRAAVFTCSFNRIGLVPDLGAAWTLSRRMGLGRAKTLMLLGKSVEAAEAERLGIVDRLAEAGGALEAARALARDLAATAPLSAAMSKSLLNRALAPLEESLRAEADAQGLLFTTEDSAEGRAAFMEKRAPRFRGR</sequence>
<protein>
    <submittedName>
        <fullName evidence="2">Enoyl-CoA hydratase/isomerase family protein</fullName>
    </submittedName>
</protein>
<dbReference type="Gene3D" id="3.90.226.10">
    <property type="entry name" value="2-enoyl-CoA Hydratase, Chain A, domain 1"/>
    <property type="match status" value="1"/>
</dbReference>
<dbReference type="Gene3D" id="1.10.12.10">
    <property type="entry name" value="Lyase 2-enoyl-coa Hydratase, Chain A, domain 2"/>
    <property type="match status" value="1"/>
</dbReference>
<name>A0A9X2BXB6_9PROT</name>
<dbReference type="CDD" id="cd06558">
    <property type="entry name" value="crotonase-like"/>
    <property type="match status" value="1"/>
</dbReference>
<dbReference type="AlphaFoldDB" id="A0A9X2BXB6"/>
<organism evidence="2 3">
    <name type="scientific">Roseomonas acroporae</name>
    <dbReference type="NCBI Taxonomy" id="2937791"/>
    <lineage>
        <taxon>Bacteria</taxon>
        <taxon>Pseudomonadati</taxon>
        <taxon>Pseudomonadota</taxon>
        <taxon>Alphaproteobacteria</taxon>
        <taxon>Acetobacterales</taxon>
        <taxon>Roseomonadaceae</taxon>
        <taxon>Roseomonas</taxon>
    </lineage>
</organism>
<dbReference type="Pfam" id="PF00378">
    <property type="entry name" value="ECH_1"/>
    <property type="match status" value="1"/>
</dbReference>
<keyword evidence="3" id="KW-1185">Reference proteome</keyword>
<dbReference type="RefSeq" id="WP_248666936.1">
    <property type="nucleotide sequence ID" value="NZ_JALPRX010000038.1"/>
</dbReference>
<evidence type="ECO:0000313" key="2">
    <source>
        <dbReference type="EMBL" id="MCK8784815.1"/>
    </source>
</evidence>
<dbReference type="EMBL" id="JALPRX010000038">
    <property type="protein sequence ID" value="MCK8784815.1"/>
    <property type="molecule type" value="Genomic_DNA"/>
</dbReference>
<dbReference type="Proteomes" id="UP001139516">
    <property type="component" value="Unassembled WGS sequence"/>
</dbReference>
<accession>A0A9X2BXB6</accession>